<dbReference type="FunFam" id="1.20.1250.20:FF:000065">
    <property type="entry name" value="Putative MFS pantothenate transporter"/>
    <property type="match status" value="1"/>
</dbReference>
<feature type="transmembrane region" description="Helical" evidence="8">
    <location>
        <begin position="278"/>
        <end position="299"/>
    </location>
</feature>
<name>A0A427YET1_9TREE</name>
<evidence type="ECO:0000256" key="2">
    <source>
        <dbReference type="ARBA" id="ARBA00022448"/>
    </source>
</evidence>
<dbReference type="InterPro" id="IPR020846">
    <property type="entry name" value="MFS_dom"/>
</dbReference>
<reference evidence="10 11" key="1">
    <citation type="submission" date="2018-11" db="EMBL/GenBank/DDBJ databases">
        <title>Genome sequence of Saitozyma podzolica DSM 27192.</title>
        <authorList>
            <person name="Aliyu H."/>
            <person name="Gorte O."/>
            <person name="Ochsenreither K."/>
        </authorList>
    </citation>
    <scope>NUCLEOTIDE SEQUENCE [LARGE SCALE GENOMIC DNA]</scope>
    <source>
        <strain evidence="10 11">DSM 27192</strain>
    </source>
</reference>
<dbReference type="GO" id="GO:0022857">
    <property type="term" value="F:transmembrane transporter activity"/>
    <property type="evidence" value="ECO:0007669"/>
    <property type="project" value="InterPro"/>
</dbReference>
<dbReference type="SUPFAM" id="SSF103473">
    <property type="entry name" value="MFS general substrate transporter"/>
    <property type="match status" value="1"/>
</dbReference>
<dbReference type="PANTHER" id="PTHR43791:SF64">
    <property type="entry name" value="MAJOR FACILITATOR SUPERFAMILY (MFS) PROFILE DOMAIN-CONTAINING PROTEIN"/>
    <property type="match status" value="1"/>
</dbReference>
<dbReference type="Proteomes" id="UP000279259">
    <property type="component" value="Unassembled WGS sequence"/>
</dbReference>
<keyword evidence="11" id="KW-1185">Reference proteome</keyword>
<dbReference type="OrthoDB" id="3639251at2759"/>
<feature type="transmembrane region" description="Helical" evidence="8">
    <location>
        <begin position="448"/>
        <end position="468"/>
    </location>
</feature>
<evidence type="ECO:0000256" key="7">
    <source>
        <dbReference type="SAM" id="MobiDB-lite"/>
    </source>
</evidence>
<evidence type="ECO:0000256" key="5">
    <source>
        <dbReference type="ARBA" id="ARBA00023136"/>
    </source>
</evidence>
<evidence type="ECO:0000313" key="10">
    <source>
        <dbReference type="EMBL" id="RSH89608.1"/>
    </source>
</evidence>
<feature type="region of interest" description="Disordered" evidence="7">
    <location>
        <begin position="1"/>
        <end position="28"/>
    </location>
</feature>
<feature type="transmembrane region" description="Helical" evidence="8">
    <location>
        <begin position="142"/>
        <end position="165"/>
    </location>
</feature>
<organism evidence="10 11">
    <name type="scientific">Saitozyma podzolica</name>
    <dbReference type="NCBI Taxonomy" id="1890683"/>
    <lineage>
        <taxon>Eukaryota</taxon>
        <taxon>Fungi</taxon>
        <taxon>Dikarya</taxon>
        <taxon>Basidiomycota</taxon>
        <taxon>Agaricomycotina</taxon>
        <taxon>Tremellomycetes</taxon>
        <taxon>Tremellales</taxon>
        <taxon>Trimorphomycetaceae</taxon>
        <taxon>Saitozyma</taxon>
    </lineage>
</organism>
<feature type="transmembrane region" description="Helical" evidence="8">
    <location>
        <begin position="382"/>
        <end position="402"/>
    </location>
</feature>
<dbReference type="AlphaFoldDB" id="A0A427YET1"/>
<evidence type="ECO:0000256" key="3">
    <source>
        <dbReference type="ARBA" id="ARBA00022692"/>
    </source>
</evidence>
<dbReference type="Pfam" id="PF07690">
    <property type="entry name" value="MFS_1"/>
    <property type="match status" value="1"/>
</dbReference>
<protein>
    <recommendedName>
        <fullName evidence="9">Major facilitator superfamily (MFS) profile domain-containing protein</fullName>
    </recommendedName>
</protein>
<dbReference type="Gene3D" id="1.20.1250.20">
    <property type="entry name" value="MFS general substrate transporter like domains"/>
    <property type="match status" value="2"/>
</dbReference>
<evidence type="ECO:0000313" key="11">
    <source>
        <dbReference type="Proteomes" id="UP000279259"/>
    </source>
</evidence>
<feature type="transmembrane region" description="Helical" evidence="8">
    <location>
        <begin position="319"/>
        <end position="343"/>
    </location>
</feature>
<dbReference type="PROSITE" id="PS50850">
    <property type="entry name" value="MFS"/>
    <property type="match status" value="1"/>
</dbReference>
<dbReference type="PANTHER" id="PTHR43791">
    <property type="entry name" value="PERMEASE-RELATED"/>
    <property type="match status" value="1"/>
</dbReference>
<feature type="transmembrane region" description="Helical" evidence="8">
    <location>
        <begin position="211"/>
        <end position="233"/>
    </location>
</feature>
<sequence length="528" mass="59055">MPFWSKKNQNEVEVPDPEEGRGPSSAYLQADPGHVKSAAEKRYLYKLDVCLLLFCCISQIIKYIDQQNINFAYTAGMQQDLNLYGNELNLFTTYFNVGYCIFIIPSQIMITWFRPALYLSSLELIWGVLTFCYAATHNASQVYAIRALVGIAESSAYPGAITLLMSWYTPTELAKRVGFYSASQAMGGLMASALQSAIYKTLNGAHGIAGWRWGFIINGIMTVVVAVAGLFFIPDYPDRPNRWAFWLTKDDCAMATERLTRWRRKSPKKVNLQTAKKVALNPMTYHLAVLYIGFLLSGYGSNYFNLFLKSLKGPDGKAVWSTAMLSAVPIGGYAINIALSFGLSYISDVFQTRWLILLGLAIVGFPPLVILCVWNVPVGALYYAYFMLYVLQTASPLVWAWMSDMLPRDPEQRSMIIGVCIAFYYATNAWANPLIYPASEAPHYKRGWFAVLALLIFSTLTIISLRIYDVKVARPRNYQMALEAEEAQREALEAHAAQMVAEADGEDAKNGTSAVVVSRLSAEEDRSH</sequence>
<dbReference type="EMBL" id="RSCD01000013">
    <property type="protein sequence ID" value="RSH89608.1"/>
    <property type="molecule type" value="Genomic_DNA"/>
</dbReference>
<comment type="similarity">
    <text evidence="6">Belongs to the major facilitator superfamily. Allantoate permease family.</text>
</comment>
<evidence type="ECO:0000256" key="4">
    <source>
        <dbReference type="ARBA" id="ARBA00022989"/>
    </source>
</evidence>
<evidence type="ECO:0000256" key="8">
    <source>
        <dbReference type="SAM" id="Phobius"/>
    </source>
</evidence>
<dbReference type="InterPro" id="IPR011701">
    <property type="entry name" value="MFS"/>
</dbReference>
<feature type="transmembrane region" description="Helical" evidence="8">
    <location>
        <begin position="177"/>
        <end position="199"/>
    </location>
</feature>
<comment type="subcellular location">
    <subcellularLocation>
        <location evidence="1">Membrane</location>
        <topology evidence="1">Multi-pass membrane protein</topology>
    </subcellularLocation>
</comment>
<accession>A0A427YET1</accession>
<keyword evidence="3 8" id="KW-0812">Transmembrane</keyword>
<comment type="caution">
    <text evidence="10">The sequence shown here is derived from an EMBL/GenBank/DDBJ whole genome shotgun (WGS) entry which is preliminary data.</text>
</comment>
<proteinExistence type="inferred from homology"/>
<evidence type="ECO:0000259" key="9">
    <source>
        <dbReference type="PROSITE" id="PS50850"/>
    </source>
</evidence>
<keyword evidence="4 8" id="KW-1133">Transmembrane helix</keyword>
<evidence type="ECO:0000256" key="6">
    <source>
        <dbReference type="ARBA" id="ARBA00037968"/>
    </source>
</evidence>
<feature type="transmembrane region" description="Helical" evidence="8">
    <location>
        <begin position="414"/>
        <end position="436"/>
    </location>
</feature>
<keyword evidence="5 8" id="KW-0472">Membrane</keyword>
<evidence type="ECO:0000256" key="1">
    <source>
        <dbReference type="ARBA" id="ARBA00004141"/>
    </source>
</evidence>
<dbReference type="GO" id="GO:0016020">
    <property type="term" value="C:membrane"/>
    <property type="evidence" value="ECO:0007669"/>
    <property type="project" value="UniProtKB-SubCell"/>
</dbReference>
<feature type="transmembrane region" description="Helical" evidence="8">
    <location>
        <begin position="355"/>
        <end position="376"/>
    </location>
</feature>
<feature type="domain" description="Major facilitator superfamily (MFS) profile" evidence="9">
    <location>
        <begin position="51"/>
        <end position="476"/>
    </location>
</feature>
<feature type="transmembrane region" description="Helical" evidence="8">
    <location>
        <begin position="84"/>
        <end position="104"/>
    </location>
</feature>
<gene>
    <name evidence="10" type="ORF">EHS25_002159</name>
</gene>
<keyword evidence="2" id="KW-0813">Transport</keyword>
<dbReference type="InterPro" id="IPR036259">
    <property type="entry name" value="MFS_trans_sf"/>
</dbReference>